<feature type="domain" description="Ig-like" evidence="3">
    <location>
        <begin position="355"/>
        <end position="444"/>
    </location>
</feature>
<feature type="domain" description="Fibronectin type-III" evidence="4">
    <location>
        <begin position="1056"/>
        <end position="1111"/>
    </location>
</feature>
<dbReference type="FunFam" id="2.60.40.10:FF:000127">
    <property type="entry name" value="titin isoform X1"/>
    <property type="match status" value="1"/>
</dbReference>
<feature type="domain" description="Fibronectin type-III" evidence="4">
    <location>
        <begin position="451"/>
        <end position="544"/>
    </location>
</feature>
<dbReference type="FunFam" id="2.60.40.10:FF:002083">
    <property type="entry name" value="Protein CBR-UNC-22"/>
    <property type="match status" value="1"/>
</dbReference>
<organism evidence="5 6">
    <name type="scientific">Wuchereria bancrofti</name>
    <dbReference type="NCBI Taxonomy" id="6293"/>
    <lineage>
        <taxon>Eukaryota</taxon>
        <taxon>Metazoa</taxon>
        <taxon>Ecdysozoa</taxon>
        <taxon>Nematoda</taxon>
        <taxon>Chromadorea</taxon>
        <taxon>Rhabditida</taxon>
        <taxon>Spirurina</taxon>
        <taxon>Spiruromorpha</taxon>
        <taxon>Filarioidea</taxon>
        <taxon>Onchocercidae</taxon>
        <taxon>Wuchereria</taxon>
    </lineage>
</organism>
<feature type="domain" description="Fibronectin type-III" evidence="4">
    <location>
        <begin position="747"/>
        <end position="842"/>
    </location>
</feature>
<dbReference type="SMART" id="SM00060">
    <property type="entry name" value="FN3"/>
    <property type="match status" value="7"/>
</dbReference>
<dbReference type="FunFam" id="2.60.40.10:FF:000056">
    <property type="entry name" value="twitchin isoform X4"/>
    <property type="match status" value="2"/>
</dbReference>
<dbReference type="PRINTS" id="PR00014">
    <property type="entry name" value="FNTYPEIII"/>
</dbReference>
<feature type="domain" description="Fibronectin type-III" evidence="4">
    <location>
        <begin position="1"/>
        <end position="57"/>
    </location>
</feature>
<dbReference type="InterPro" id="IPR003961">
    <property type="entry name" value="FN3_dom"/>
</dbReference>
<dbReference type="GO" id="GO:0031672">
    <property type="term" value="C:A band"/>
    <property type="evidence" value="ECO:0007669"/>
    <property type="project" value="UniProtKB-ARBA"/>
</dbReference>
<dbReference type="InterPro" id="IPR007110">
    <property type="entry name" value="Ig-like_dom"/>
</dbReference>
<sequence length="1111" mass="123209">MANGDWEYAEEVPADQTTTTINHLKEGATYQFRVKAINKAGESTPSDPSRTFVAKARNLPPKIDRSNLNEIRIKTGGTIEFDVKVEGEPPPKISWFNNETPLTTFERTKVDNFVDYRTKLVTVNAVRNDSGMYKIIAVNENGKDEAEVKVVVLDIPGTPNGPLKVTDITKESCIMNWNPPDDDGGSSILQYLVEKQEANGRWVPCGETSNTSLRVSKLVEGKEYKFRVKAVNRQGESQPLTSTYSIIAKNPFDEPGKPTNLTAVDWDKDYVDLEWEAPLNDGGAPIENYIVEKKDKFGDWMPCVTIAGNMTKATAANLTPGETYQFRVRAVNKSGKGEPSDPTREIIAKPKKLAPKINLAGLFDIRVRAGSQVHLEVNYEGEPKPEVSWKINDAVFTGTNRIEIITKDGNSKIVIPSSIRGDTGTYTIQVENEHGKDRATCTVTVLDVPGIPEGPAKISDITKEGCTLTWRPPTDDGGSDITHYVVEKMDMTRGTWQEVGHFPDCTAKVTKLIDGKEYKFRIKAVNMQGQSNSLETQEIIARNQFDVPQSSSKPEITDWDKDRIDVVWKPPTDTGGLPIQEYIIEKKEKGSPVWIEAGRVSGGITAFSANGLKPGSEYEFRVIAVNEIGSSDPSEPSDAQKARPRYVIPKIISQIRKFKVKAGLSLTVEAEYTGSPDPSVTWEFKEDQPLAENLLVSSKNGVLTSTTSFFIPSAKRSESGNYTLRLKNEAGETTGLFEVIVQDRPSTPQGPIEVTKVTKESCVLNWQPPQDDGGAKITNYVVEKRDLQSNTWMPVSVFVPGTTAVVSKLAEGHQYEFRVMAENANGRSDPLNSDLPVLAKDPFGNPGKPARPVVTNHDLNHIDIEWEPPKDNGGNPISHYNVERKDLKNGRWIKINNEPVKDISFVDDRVQEGHTYEYRVRAVNQAGHGAPSDPSAAATAKPMYEAPVFDIDIHGKEFRVRAGEPLDINIPYTASPKPDIIWVKNDQTLNGVETDDSKTRLYIKKSKYNFVDYRTKLVTVNAVRNDSGMYKIIAVNENGKDEAEVKVVVLDIPGTPNGPLKVTDITKESCIMNWNPPDDDGGSSILQYLVENRRLMVVGYHVVKLRILVYA</sequence>
<feature type="domain" description="Fibronectin type-III" evidence="4">
    <location>
        <begin position="550"/>
        <end position="645"/>
    </location>
</feature>
<dbReference type="FunFam" id="2.60.40.10:FF:000051">
    <property type="entry name" value="Uncharacterized protein, isoform J"/>
    <property type="match status" value="2"/>
</dbReference>
<dbReference type="Pfam" id="PF00041">
    <property type="entry name" value="fn3"/>
    <property type="match status" value="7"/>
</dbReference>
<dbReference type="InterPro" id="IPR003598">
    <property type="entry name" value="Ig_sub2"/>
</dbReference>
<dbReference type="InterPro" id="IPR013783">
    <property type="entry name" value="Ig-like_fold"/>
</dbReference>
<dbReference type="FunFam" id="2.60.40.10:FF:000160">
    <property type="entry name" value="Titin a"/>
    <property type="match status" value="1"/>
</dbReference>
<proteinExistence type="predicted"/>
<dbReference type="FunFam" id="2.60.40.10:FF:000003">
    <property type="entry name" value="Titin isoform E"/>
    <property type="match status" value="1"/>
</dbReference>
<dbReference type="Proteomes" id="UP000004810">
    <property type="component" value="Unassembled WGS sequence"/>
</dbReference>
<accession>J9ETA7</accession>
<dbReference type="FunFam" id="2.60.40.10:FF:000031">
    <property type="entry name" value="Myosin-binding protein C, slow type"/>
    <property type="match status" value="1"/>
</dbReference>
<keyword evidence="2" id="KW-0393">Immunoglobulin domain</keyword>
<dbReference type="Gene3D" id="2.60.40.10">
    <property type="entry name" value="Immunoglobulins"/>
    <property type="match status" value="12"/>
</dbReference>
<reference evidence="6" key="1">
    <citation type="submission" date="2012-08" db="EMBL/GenBank/DDBJ databases">
        <title>The Genome Sequence of Wuchereria bancrofti.</title>
        <authorList>
            <person name="Nutman T.B."/>
            <person name="Fink D.L."/>
            <person name="Russ C."/>
            <person name="Young S."/>
            <person name="Zeng Q."/>
            <person name="Koehrsen M."/>
            <person name="Alvarado L."/>
            <person name="Berlin A."/>
            <person name="Chapman S.B."/>
            <person name="Chen Z."/>
            <person name="Freedman E."/>
            <person name="Gellesch M."/>
            <person name="Goldberg J."/>
            <person name="Griggs A."/>
            <person name="Gujja S."/>
            <person name="Heilman E.R."/>
            <person name="Heiman D."/>
            <person name="Hepburn T."/>
            <person name="Howarth C."/>
            <person name="Jen D."/>
            <person name="Larson L."/>
            <person name="Lewis B."/>
            <person name="Mehta T."/>
            <person name="Park D."/>
            <person name="Pearson M."/>
            <person name="Roberts A."/>
            <person name="Saif S."/>
            <person name="Shea T."/>
            <person name="Shenoy N."/>
            <person name="Sisk P."/>
            <person name="Stolte C."/>
            <person name="Sykes S."/>
            <person name="Walk T."/>
            <person name="White J."/>
            <person name="Yandava C."/>
            <person name="Haas B."/>
            <person name="Henn M.R."/>
            <person name="Nusbaum C."/>
            <person name="Birren B."/>
        </authorList>
    </citation>
    <scope>NUCLEOTIDE SEQUENCE [LARGE SCALE GENOMIC DNA]</scope>
    <source>
        <strain evidence="6">NA</strain>
    </source>
</reference>
<dbReference type="PANTHER" id="PTHR14340:SF9">
    <property type="entry name" value="FIBRONECTIN TYPE-III DOMAIN-CONTAINING PROTEIN"/>
    <property type="match status" value="1"/>
</dbReference>
<evidence type="ECO:0000256" key="1">
    <source>
        <dbReference type="ARBA" id="ARBA00022737"/>
    </source>
</evidence>
<dbReference type="FunFam" id="2.60.40.10:FF:000567">
    <property type="entry name" value="Uncharacterized protein, isoform G"/>
    <property type="match status" value="1"/>
</dbReference>
<dbReference type="InterPro" id="IPR003599">
    <property type="entry name" value="Ig_sub"/>
</dbReference>
<evidence type="ECO:0008006" key="7">
    <source>
        <dbReference type="Google" id="ProtNLM"/>
    </source>
</evidence>
<feature type="domain" description="Fibronectin type-III" evidence="4">
    <location>
        <begin position="848"/>
        <end position="942"/>
    </location>
</feature>
<dbReference type="SUPFAM" id="SSF48726">
    <property type="entry name" value="Immunoglobulin"/>
    <property type="match status" value="4"/>
</dbReference>
<dbReference type="PANTHER" id="PTHR14340">
    <property type="entry name" value="MICROFIBRIL-ASSOCIATED GLYCOPROTEIN 3"/>
    <property type="match status" value="1"/>
</dbReference>
<dbReference type="EMBL" id="ADBV01006527">
    <property type="protein sequence ID" value="EJW78469.1"/>
    <property type="molecule type" value="Genomic_DNA"/>
</dbReference>
<keyword evidence="1" id="KW-0677">Repeat</keyword>
<name>J9ETA7_WUCBA</name>
<dbReference type="SMART" id="SM00408">
    <property type="entry name" value="IGc2"/>
    <property type="match status" value="4"/>
</dbReference>
<dbReference type="InterPro" id="IPR013098">
    <property type="entry name" value="Ig_I-set"/>
</dbReference>
<feature type="domain" description="Fibronectin type-III" evidence="4">
    <location>
        <begin position="257"/>
        <end position="351"/>
    </location>
</feature>
<evidence type="ECO:0000259" key="3">
    <source>
        <dbReference type="PROSITE" id="PS50835"/>
    </source>
</evidence>
<dbReference type="PROSITE" id="PS50835">
    <property type="entry name" value="IG_LIKE"/>
    <property type="match status" value="3"/>
</dbReference>
<evidence type="ECO:0000256" key="2">
    <source>
        <dbReference type="ARBA" id="ARBA00023319"/>
    </source>
</evidence>
<dbReference type="SMART" id="SM00409">
    <property type="entry name" value="IG"/>
    <property type="match status" value="4"/>
</dbReference>
<gene>
    <name evidence="5" type="ORF">WUBG_10622</name>
</gene>
<dbReference type="SUPFAM" id="SSF49265">
    <property type="entry name" value="Fibronectin type III"/>
    <property type="match status" value="5"/>
</dbReference>
<dbReference type="InterPro" id="IPR036116">
    <property type="entry name" value="FN3_sf"/>
</dbReference>
<dbReference type="InterPro" id="IPR036179">
    <property type="entry name" value="Ig-like_dom_sf"/>
</dbReference>
<evidence type="ECO:0000259" key="4">
    <source>
        <dbReference type="PROSITE" id="PS50853"/>
    </source>
</evidence>
<dbReference type="PROSITE" id="PS50853">
    <property type="entry name" value="FN3"/>
    <property type="match status" value="8"/>
</dbReference>
<evidence type="ECO:0000313" key="5">
    <source>
        <dbReference type="EMBL" id="EJW78469.1"/>
    </source>
</evidence>
<feature type="domain" description="Ig-like" evidence="3">
    <location>
        <begin position="61"/>
        <end position="151"/>
    </location>
</feature>
<comment type="caution">
    <text evidence="5">The sequence shown here is derived from an EMBL/GenBank/DDBJ whole genome shotgun (WGS) entry which is preliminary data.</text>
</comment>
<evidence type="ECO:0000313" key="6">
    <source>
        <dbReference type="Proteomes" id="UP000004810"/>
    </source>
</evidence>
<feature type="domain" description="Fibronectin type-III" evidence="4">
    <location>
        <begin position="159"/>
        <end position="251"/>
    </location>
</feature>
<feature type="domain" description="Ig-like" evidence="3">
    <location>
        <begin position="649"/>
        <end position="742"/>
    </location>
</feature>
<protein>
    <recommendedName>
        <fullName evidence="7">Fibronectin type III domain-containing protein</fullName>
    </recommendedName>
</protein>
<dbReference type="CDD" id="cd00063">
    <property type="entry name" value="FN3"/>
    <property type="match status" value="8"/>
</dbReference>
<dbReference type="Pfam" id="PF07679">
    <property type="entry name" value="I-set"/>
    <property type="match status" value="4"/>
</dbReference>
<dbReference type="AlphaFoldDB" id="J9ETA7"/>